<dbReference type="Pfam" id="PF00155">
    <property type="entry name" value="Aminotran_1_2"/>
    <property type="match status" value="1"/>
</dbReference>
<comment type="caution">
    <text evidence="8">The sequence shown here is derived from an EMBL/GenBank/DDBJ whole genome shotgun (WGS) entry which is preliminary data.</text>
</comment>
<evidence type="ECO:0000256" key="1">
    <source>
        <dbReference type="ARBA" id="ARBA00001933"/>
    </source>
</evidence>
<dbReference type="Gene3D" id="3.90.1150.10">
    <property type="entry name" value="Aspartate Aminotransferase, domain 1"/>
    <property type="match status" value="1"/>
</dbReference>
<evidence type="ECO:0000313" key="8">
    <source>
        <dbReference type="EMBL" id="NGO45816.1"/>
    </source>
</evidence>
<evidence type="ECO:0000256" key="2">
    <source>
        <dbReference type="ARBA" id="ARBA00007441"/>
    </source>
</evidence>
<accession>A0ABX0DV92</accession>
<evidence type="ECO:0000256" key="4">
    <source>
        <dbReference type="ARBA" id="ARBA00022679"/>
    </source>
</evidence>
<dbReference type="EMBL" id="JAAKZX010000104">
    <property type="protein sequence ID" value="NGO45816.1"/>
    <property type="molecule type" value="Genomic_DNA"/>
</dbReference>
<comment type="similarity">
    <text evidence="2">Belongs to the class-I pyridoxal-phosphate-dependent aminotransferase family.</text>
</comment>
<keyword evidence="9" id="KW-1185">Reference proteome</keyword>
<protein>
    <recommendedName>
        <fullName evidence="6">alanine transaminase</fullName>
        <ecNumber evidence="6">2.6.1.2</ecNumber>
    </recommendedName>
</protein>
<reference evidence="8 9" key="1">
    <citation type="submission" date="2020-02" db="EMBL/GenBank/DDBJ databases">
        <title>Whole-genome analyses of novel actinobacteria.</title>
        <authorList>
            <person name="Sahin N."/>
            <person name="Tokatli A."/>
        </authorList>
    </citation>
    <scope>NUCLEOTIDE SEQUENCE [LARGE SCALE GENOMIC DNA]</scope>
    <source>
        <strain evidence="8 9">YC419</strain>
    </source>
</reference>
<proteinExistence type="inferred from homology"/>
<dbReference type="PANTHER" id="PTHR43488">
    <property type="entry name" value="GLUTAMATE-PYRUVATE AMINOTRANSFERASE ALAA"/>
    <property type="match status" value="1"/>
</dbReference>
<dbReference type="InterPro" id="IPR015422">
    <property type="entry name" value="PyrdxlP-dep_Trfase_small"/>
</dbReference>
<dbReference type="Proteomes" id="UP001518140">
    <property type="component" value="Unassembled WGS sequence"/>
</dbReference>
<organism evidence="8 9">
    <name type="scientific">Streptomyces ureilyticus</name>
    <dbReference type="NCBI Taxonomy" id="1775131"/>
    <lineage>
        <taxon>Bacteria</taxon>
        <taxon>Bacillati</taxon>
        <taxon>Actinomycetota</taxon>
        <taxon>Actinomycetes</taxon>
        <taxon>Kitasatosporales</taxon>
        <taxon>Streptomycetaceae</taxon>
        <taxon>Streptomyces</taxon>
    </lineage>
</organism>
<keyword evidence="5" id="KW-0663">Pyridoxal phosphate</keyword>
<evidence type="ECO:0000256" key="5">
    <source>
        <dbReference type="ARBA" id="ARBA00022898"/>
    </source>
</evidence>
<dbReference type="InterPro" id="IPR015424">
    <property type="entry name" value="PyrdxlP-dep_Trfase"/>
</dbReference>
<dbReference type="SUPFAM" id="SSF53383">
    <property type="entry name" value="PLP-dependent transferases"/>
    <property type="match status" value="1"/>
</dbReference>
<dbReference type="InterPro" id="IPR051926">
    <property type="entry name" value="Ala_Aminotransferase"/>
</dbReference>
<comment type="cofactor">
    <cofactor evidence="1">
        <name>pyridoxal 5'-phosphate</name>
        <dbReference type="ChEBI" id="CHEBI:597326"/>
    </cofactor>
</comment>
<feature type="domain" description="Aminotransferase class I/classII large" evidence="7">
    <location>
        <begin position="33"/>
        <end position="380"/>
    </location>
</feature>
<dbReference type="GO" id="GO:0008483">
    <property type="term" value="F:transaminase activity"/>
    <property type="evidence" value="ECO:0007669"/>
    <property type="project" value="UniProtKB-KW"/>
</dbReference>
<dbReference type="InterPro" id="IPR015421">
    <property type="entry name" value="PyrdxlP-dep_Trfase_major"/>
</dbReference>
<keyword evidence="4" id="KW-0808">Transferase</keyword>
<name>A0ABX0DV92_9ACTN</name>
<dbReference type="EC" id="2.6.1.2" evidence="6"/>
<evidence type="ECO:0000313" key="9">
    <source>
        <dbReference type="Proteomes" id="UP001518140"/>
    </source>
</evidence>
<evidence type="ECO:0000259" key="7">
    <source>
        <dbReference type="Pfam" id="PF00155"/>
    </source>
</evidence>
<keyword evidence="3 8" id="KW-0032">Aminotransferase</keyword>
<evidence type="ECO:0000256" key="3">
    <source>
        <dbReference type="ARBA" id="ARBA00022576"/>
    </source>
</evidence>
<dbReference type="CDD" id="cd00609">
    <property type="entry name" value="AAT_like"/>
    <property type="match status" value="1"/>
</dbReference>
<sequence>MEFKKSGRLTRVGYEIRGPMLEHADALETAGNPVMRLNTGDPAMFGLRAADNVLQDVIAHLPESQGYSAPQGIVPARLSVADYYARRGVPDVTADDVYLGNGVSELICMATQALLDDGDEVLIPAPDFPLWTAATTLASGKAVHYLCDEESDWYPDLADMTAKVTDRTRAVVLINPNNPTGAVYPRDVLEAVLDLARRHHLIVFADEIYDRIVYDDALHHCAAAIAPDVLCLTFSGLSKAYRLAGLRSGWLAISGPKQHAKDYLAGLSLLAAVRLCPNVPAQHAIRIALDADHSIDDLVLPAGRLAEQRDLAWELLNAIPGVSCVKPKGALYAFPRLEPTVYPVEDDGQLAFDLLREEKVLVVRGTGFNWPRPDHFRLLTLPGADDLTTAITRIGHFLGRYHK</sequence>
<evidence type="ECO:0000256" key="6">
    <source>
        <dbReference type="ARBA" id="ARBA00026106"/>
    </source>
</evidence>
<dbReference type="PANTHER" id="PTHR43488:SF2">
    <property type="entry name" value="GLUTAMATE-PYRUVATE AMINOTRANSFERASE ALAA"/>
    <property type="match status" value="1"/>
</dbReference>
<gene>
    <name evidence="8" type="ORF">G6048_27990</name>
</gene>
<dbReference type="InterPro" id="IPR004839">
    <property type="entry name" value="Aminotransferase_I/II_large"/>
</dbReference>
<dbReference type="Gene3D" id="3.40.640.10">
    <property type="entry name" value="Type I PLP-dependent aspartate aminotransferase-like (Major domain)"/>
    <property type="match status" value="1"/>
</dbReference>
<dbReference type="RefSeq" id="WP_165342363.1">
    <property type="nucleotide sequence ID" value="NZ_JAAKZX010000104.1"/>
</dbReference>